<accession>A0A4Y8ZQ03</accession>
<keyword evidence="8" id="KW-1185">Reference proteome</keyword>
<feature type="transmembrane region" description="Helical" evidence="6">
    <location>
        <begin position="140"/>
        <end position="159"/>
    </location>
</feature>
<dbReference type="CDD" id="cd10432">
    <property type="entry name" value="BI-1-like_bacterial"/>
    <property type="match status" value="1"/>
</dbReference>
<feature type="transmembrane region" description="Helical" evidence="6">
    <location>
        <begin position="233"/>
        <end position="253"/>
    </location>
</feature>
<feature type="transmembrane region" description="Helical" evidence="6">
    <location>
        <begin position="57"/>
        <end position="82"/>
    </location>
</feature>
<evidence type="ECO:0000256" key="1">
    <source>
        <dbReference type="ARBA" id="ARBA00004141"/>
    </source>
</evidence>
<feature type="transmembrane region" description="Helical" evidence="6">
    <location>
        <begin position="115"/>
        <end position="134"/>
    </location>
</feature>
<sequence>MQVQVPTPSLPKPTRSKQFRWRTALNTPFAHPRTGVGDRAAFDAGLRQHMLAIYNNMGLGLVVTGLVAFLVASSPALTALIFGTPLKWVAMFAPLAFVFFLSFRIERMSVGSARLAFFAFAAVMGVSMASIFLVFTGASIARTFFIASAMFLSVSLWGYTTKRDLTKVSTFLFMGLIGVVIASIVNIFLASSALQMVVSLVGVLVFTGLTAWDTQRAKSDYLHYAGTPHAEKLGIMGALSLYLNFVNLFQLLLTFTGQREE</sequence>
<organism evidence="7 8">
    <name type="scientific">Sphingomonas parva</name>
    <dbReference type="NCBI Taxonomy" id="2555898"/>
    <lineage>
        <taxon>Bacteria</taxon>
        <taxon>Pseudomonadati</taxon>
        <taxon>Pseudomonadota</taxon>
        <taxon>Alphaproteobacteria</taxon>
        <taxon>Sphingomonadales</taxon>
        <taxon>Sphingomonadaceae</taxon>
        <taxon>Sphingomonas</taxon>
    </lineage>
</organism>
<evidence type="ECO:0000313" key="7">
    <source>
        <dbReference type="EMBL" id="TFI58088.1"/>
    </source>
</evidence>
<comment type="subcellular location">
    <subcellularLocation>
        <location evidence="1">Membrane</location>
        <topology evidence="1">Multi-pass membrane protein</topology>
    </subcellularLocation>
</comment>
<feature type="transmembrane region" description="Helical" evidence="6">
    <location>
        <begin position="196"/>
        <end position="212"/>
    </location>
</feature>
<evidence type="ECO:0000256" key="6">
    <source>
        <dbReference type="RuleBase" id="RU004379"/>
    </source>
</evidence>
<dbReference type="AlphaFoldDB" id="A0A4Y8ZQ03"/>
<dbReference type="Proteomes" id="UP000298213">
    <property type="component" value="Unassembled WGS sequence"/>
</dbReference>
<evidence type="ECO:0000256" key="5">
    <source>
        <dbReference type="ARBA" id="ARBA00023136"/>
    </source>
</evidence>
<proteinExistence type="inferred from homology"/>
<evidence type="ECO:0000256" key="2">
    <source>
        <dbReference type="ARBA" id="ARBA00010350"/>
    </source>
</evidence>
<dbReference type="OrthoDB" id="9793828at2"/>
<gene>
    <name evidence="7" type="ORF">E2493_11850</name>
</gene>
<comment type="similarity">
    <text evidence="2 6">Belongs to the BI1 family.</text>
</comment>
<evidence type="ECO:0000256" key="4">
    <source>
        <dbReference type="ARBA" id="ARBA00022989"/>
    </source>
</evidence>
<evidence type="ECO:0000313" key="8">
    <source>
        <dbReference type="Proteomes" id="UP000298213"/>
    </source>
</evidence>
<dbReference type="GO" id="GO:0005886">
    <property type="term" value="C:plasma membrane"/>
    <property type="evidence" value="ECO:0007669"/>
    <property type="project" value="TreeGrafter"/>
</dbReference>
<protein>
    <submittedName>
        <fullName evidence="7">Bax inhibitor-1/YccA family protein</fullName>
    </submittedName>
</protein>
<keyword evidence="4 6" id="KW-1133">Transmembrane helix</keyword>
<keyword evidence="5 6" id="KW-0472">Membrane</keyword>
<dbReference type="EMBL" id="SPDV01000020">
    <property type="protein sequence ID" value="TFI58088.1"/>
    <property type="molecule type" value="Genomic_DNA"/>
</dbReference>
<evidence type="ECO:0000256" key="3">
    <source>
        <dbReference type="ARBA" id="ARBA00022692"/>
    </source>
</evidence>
<keyword evidence="3 6" id="KW-0812">Transmembrane</keyword>
<name>A0A4Y8ZQ03_9SPHN</name>
<reference evidence="7 8" key="1">
    <citation type="submission" date="2019-03" db="EMBL/GenBank/DDBJ databases">
        <title>Genome sequence of Sphingomonas sp. 17J27-24.</title>
        <authorList>
            <person name="Kim M."/>
            <person name="Maeng S."/>
            <person name="Sathiyaraj S."/>
        </authorList>
    </citation>
    <scope>NUCLEOTIDE SEQUENCE [LARGE SCALE GENOMIC DNA]</scope>
    <source>
        <strain evidence="7 8">17J27-24</strain>
    </source>
</reference>
<dbReference type="Pfam" id="PF01027">
    <property type="entry name" value="Bax1-I"/>
    <property type="match status" value="1"/>
</dbReference>
<dbReference type="InterPro" id="IPR006214">
    <property type="entry name" value="Bax_inhibitor_1-related"/>
</dbReference>
<dbReference type="PANTHER" id="PTHR23291">
    <property type="entry name" value="BAX INHIBITOR-RELATED"/>
    <property type="match status" value="1"/>
</dbReference>
<dbReference type="PANTHER" id="PTHR23291:SF50">
    <property type="entry name" value="PROTEIN LIFEGUARD 4"/>
    <property type="match status" value="1"/>
</dbReference>
<comment type="caution">
    <text evidence="7">The sequence shown here is derived from an EMBL/GenBank/DDBJ whole genome shotgun (WGS) entry which is preliminary data.</text>
</comment>
<feature type="transmembrane region" description="Helical" evidence="6">
    <location>
        <begin position="171"/>
        <end position="190"/>
    </location>
</feature>
<feature type="transmembrane region" description="Helical" evidence="6">
    <location>
        <begin position="88"/>
        <end position="103"/>
    </location>
</feature>